<dbReference type="EMBL" id="LJCS01000011">
    <property type="protein sequence ID" value="KOY62827.1"/>
    <property type="molecule type" value="Genomic_DNA"/>
</dbReference>
<evidence type="ECO:0000313" key="2">
    <source>
        <dbReference type="Proteomes" id="UP000037727"/>
    </source>
</evidence>
<name>A0ABR5KEB9_9GAMM</name>
<gene>
    <name evidence="1" type="ORF">AM629_06320</name>
</gene>
<proteinExistence type="predicted"/>
<organism evidence="1 2">
    <name type="scientific">Photorhabdus heterorhabditis</name>
    <dbReference type="NCBI Taxonomy" id="880156"/>
    <lineage>
        <taxon>Bacteria</taxon>
        <taxon>Pseudomonadati</taxon>
        <taxon>Pseudomonadota</taxon>
        <taxon>Gammaproteobacteria</taxon>
        <taxon>Enterobacterales</taxon>
        <taxon>Morganellaceae</taxon>
        <taxon>Photorhabdus</taxon>
    </lineage>
</organism>
<reference evidence="1 2" key="1">
    <citation type="submission" date="2015-09" db="EMBL/GenBank/DDBJ databases">
        <title>Draft genome sequence and assembly of Photorhabdus sp. VMG, a bacterial symbiont associated with Heterorhabditis zealandica.</title>
        <authorList>
            <person name="Naidoo S."/>
            <person name="Featherston J."/>
            <person name="Mothupi B."/>
            <person name="Gray V.M."/>
        </authorList>
    </citation>
    <scope>NUCLEOTIDE SEQUENCE [LARGE SCALE GENOMIC DNA]</scope>
    <source>
        <strain evidence="1 2">VMG</strain>
    </source>
</reference>
<comment type="caution">
    <text evidence="1">The sequence shown here is derived from an EMBL/GenBank/DDBJ whole genome shotgun (WGS) entry which is preliminary data.</text>
</comment>
<dbReference type="RefSeq" id="WP_054477205.1">
    <property type="nucleotide sequence ID" value="NZ_CAWMRL010000011.1"/>
</dbReference>
<evidence type="ECO:0000313" key="1">
    <source>
        <dbReference type="EMBL" id="KOY62827.1"/>
    </source>
</evidence>
<accession>A0ABR5KEB9</accession>
<keyword evidence="2" id="KW-1185">Reference proteome</keyword>
<sequence length="359" mass="41750">MDDVITLQSKQLNSHVLNIIKKCLSKMKQQFLTLGSKYASDPETSARLTNLQQNVHKAVIKFGNKGDLDSLNDIAVLLSELFMLKGVTSISDLYGDKQHYYWSVACGPVTDWLNSVSDINPAQFRLSFDDHADREQYVKSNSVLLGWYLLPSFIDLSKFLPTFLTIPEEVVYRNIRRIKHPKQQDTDYDRIITIEDSPFLTGLKNRLLKTIDSLPDPAGQYISMFNRIVANAVYPSIRITAARRCAQICQQVIREFSDSLLTLPVYKNSFNDAYRLWTPWDFNFVDFSRIAYKQTTSVYLPEPGQIKWLSDDHQRMVSYALISRVIPQNYQWNLGVLTMWKNHYRTPEERLELVNEWRQ</sequence>
<protein>
    <submittedName>
        <fullName evidence="1">Uncharacterized protein</fullName>
    </submittedName>
</protein>
<dbReference type="Proteomes" id="UP000037727">
    <property type="component" value="Unassembled WGS sequence"/>
</dbReference>